<proteinExistence type="predicted"/>
<gene>
    <name evidence="2" type="ORF">Mal52_12880</name>
</gene>
<dbReference type="Pfam" id="PF01370">
    <property type="entry name" value="Epimerase"/>
    <property type="match status" value="1"/>
</dbReference>
<keyword evidence="3" id="KW-1185">Reference proteome</keyword>
<dbReference type="Gene3D" id="3.90.25.10">
    <property type="entry name" value="UDP-galactose 4-epimerase, domain 1"/>
    <property type="match status" value="1"/>
</dbReference>
<dbReference type="EC" id="5.1.3.2" evidence="2"/>
<keyword evidence="2" id="KW-0413">Isomerase</keyword>
<dbReference type="InterPro" id="IPR050177">
    <property type="entry name" value="Lipid_A_modif_metabolic_enz"/>
</dbReference>
<dbReference type="Gene3D" id="3.40.50.720">
    <property type="entry name" value="NAD(P)-binding Rossmann-like Domain"/>
    <property type="match status" value="1"/>
</dbReference>
<sequence length="318" mass="33971">MAKYLVTGGAGFIGSHIAERLVKRGDQVRVYDNLSTGTTENFAHLGDAVEFVEGDLQDVDKMAAAVEGIDVVFHQGALASVPRSIDRPLDTHDACVTGTVVLLDSCRKAGVRRVVYAASSSAYGDSPIMPKAEAHLPGPLSPYAAAKLAGELYCQAFANSYDLETVRIRYFNVFGPRQDPNSPYSAVIPLFVAALLRGERPTIYGDGEQSRDFTFVGNVADANLLAAEAAAEKVSGNVYNVACGGSLSVNDLLRAICDSLNKPFDPIYAPARTGDVKNSWADISAAQRDLGYNPEIDFETGLKDTIDYYVSLATTANA</sequence>
<dbReference type="GO" id="GO:0003978">
    <property type="term" value="F:UDP-glucose 4-epimerase activity"/>
    <property type="evidence" value="ECO:0007669"/>
    <property type="project" value="UniProtKB-EC"/>
</dbReference>
<dbReference type="EMBL" id="CP036276">
    <property type="protein sequence ID" value="QDU42820.1"/>
    <property type="molecule type" value="Genomic_DNA"/>
</dbReference>
<accession>A0A517ZK04</accession>
<evidence type="ECO:0000313" key="3">
    <source>
        <dbReference type="Proteomes" id="UP000319383"/>
    </source>
</evidence>
<dbReference type="InterPro" id="IPR001509">
    <property type="entry name" value="Epimerase_deHydtase"/>
</dbReference>
<evidence type="ECO:0000259" key="1">
    <source>
        <dbReference type="Pfam" id="PF01370"/>
    </source>
</evidence>
<dbReference type="AlphaFoldDB" id="A0A517ZK04"/>
<reference evidence="2 3" key="1">
    <citation type="submission" date="2019-02" db="EMBL/GenBank/DDBJ databases">
        <title>Deep-cultivation of Planctomycetes and their phenomic and genomic characterization uncovers novel biology.</title>
        <authorList>
            <person name="Wiegand S."/>
            <person name="Jogler M."/>
            <person name="Boedeker C."/>
            <person name="Pinto D."/>
            <person name="Vollmers J."/>
            <person name="Rivas-Marin E."/>
            <person name="Kohn T."/>
            <person name="Peeters S.H."/>
            <person name="Heuer A."/>
            <person name="Rast P."/>
            <person name="Oberbeckmann S."/>
            <person name="Bunk B."/>
            <person name="Jeske O."/>
            <person name="Meyerdierks A."/>
            <person name="Storesund J.E."/>
            <person name="Kallscheuer N."/>
            <person name="Luecker S."/>
            <person name="Lage O.M."/>
            <person name="Pohl T."/>
            <person name="Merkel B.J."/>
            <person name="Hornburger P."/>
            <person name="Mueller R.-W."/>
            <person name="Bruemmer F."/>
            <person name="Labrenz M."/>
            <person name="Spormann A.M."/>
            <person name="Op den Camp H."/>
            <person name="Overmann J."/>
            <person name="Amann R."/>
            <person name="Jetten M.S.M."/>
            <person name="Mascher T."/>
            <person name="Medema M.H."/>
            <person name="Devos D.P."/>
            <person name="Kaster A.-K."/>
            <person name="Ovreas L."/>
            <person name="Rohde M."/>
            <person name="Galperin M.Y."/>
            <person name="Jogler C."/>
        </authorList>
    </citation>
    <scope>NUCLEOTIDE SEQUENCE [LARGE SCALE GENOMIC DNA]</scope>
    <source>
        <strain evidence="2 3">Mal52</strain>
    </source>
</reference>
<dbReference type="PANTHER" id="PTHR43245:SF13">
    <property type="entry name" value="UDP-D-APIOSE_UDP-D-XYLOSE SYNTHASE 2"/>
    <property type="match status" value="1"/>
</dbReference>
<dbReference type="InterPro" id="IPR036291">
    <property type="entry name" value="NAD(P)-bd_dom_sf"/>
</dbReference>
<dbReference type="PRINTS" id="PR01713">
    <property type="entry name" value="NUCEPIMERASE"/>
</dbReference>
<dbReference type="SUPFAM" id="SSF51735">
    <property type="entry name" value="NAD(P)-binding Rossmann-fold domains"/>
    <property type="match status" value="1"/>
</dbReference>
<dbReference type="RefSeq" id="WP_145374824.1">
    <property type="nucleotide sequence ID" value="NZ_CP036276.1"/>
</dbReference>
<dbReference type="KEGG" id="sdyn:Mal52_12880"/>
<name>A0A517ZK04_9PLAN</name>
<evidence type="ECO:0000313" key="2">
    <source>
        <dbReference type="EMBL" id="QDU42820.1"/>
    </source>
</evidence>
<dbReference type="PANTHER" id="PTHR43245">
    <property type="entry name" value="BIFUNCTIONAL POLYMYXIN RESISTANCE PROTEIN ARNA"/>
    <property type="match status" value="1"/>
</dbReference>
<dbReference type="Proteomes" id="UP000319383">
    <property type="component" value="Chromosome"/>
</dbReference>
<dbReference type="CDD" id="cd05256">
    <property type="entry name" value="UDP_AE_SDR_e"/>
    <property type="match status" value="1"/>
</dbReference>
<organism evidence="2 3">
    <name type="scientific">Symmachiella dynata</name>
    <dbReference type="NCBI Taxonomy" id="2527995"/>
    <lineage>
        <taxon>Bacteria</taxon>
        <taxon>Pseudomonadati</taxon>
        <taxon>Planctomycetota</taxon>
        <taxon>Planctomycetia</taxon>
        <taxon>Planctomycetales</taxon>
        <taxon>Planctomycetaceae</taxon>
        <taxon>Symmachiella</taxon>
    </lineage>
</organism>
<protein>
    <submittedName>
        <fullName evidence="2">UDP-glucose 4-epimerase</fullName>
        <ecNumber evidence="2">5.1.3.2</ecNumber>
    </submittedName>
</protein>
<feature type="domain" description="NAD-dependent epimerase/dehydratase" evidence="1">
    <location>
        <begin position="5"/>
        <end position="242"/>
    </location>
</feature>